<evidence type="ECO:0000313" key="5">
    <source>
        <dbReference type="EMBL" id="SMP64357.1"/>
    </source>
</evidence>
<dbReference type="PIRSF" id="PIRSF007663">
    <property type="entry name" value="UCP007663"/>
    <property type="match status" value="1"/>
</dbReference>
<dbReference type="PANTHER" id="PTHR31084">
    <property type="entry name" value="ALPHA-L-FUCOSIDASE 2"/>
    <property type="match status" value="1"/>
</dbReference>
<evidence type="ECO:0000259" key="2">
    <source>
        <dbReference type="Pfam" id="PF14498"/>
    </source>
</evidence>
<dbReference type="SUPFAM" id="SSF48208">
    <property type="entry name" value="Six-hairpin glycosidases"/>
    <property type="match status" value="1"/>
</dbReference>
<dbReference type="InterPro" id="IPR016518">
    <property type="entry name" value="Alpha-L-fucosidase"/>
</dbReference>
<gene>
    <name evidence="5" type="ORF">SAMN06265222_108214</name>
</gene>
<dbReference type="Pfam" id="PF21307">
    <property type="entry name" value="Glyco_hydro_95_C"/>
    <property type="match status" value="1"/>
</dbReference>
<protein>
    <submittedName>
        <fullName evidence="5">Alpha-L-fucosidase 2</fullName>
    </submittedName>
</protein>
<accession>A0ABY1QBU4</accession>
<keyword evidence="1" id="KW-0812">Transmembrane</keyword>
<evidence type="ECO:0000256" key="1">
    <source>
        <dbReference type="SAM" id="Phobius"/>
    </source>
</evidence>
<dbReference type="RefSeq" id="WP_283433578.1">
    <property type="nucleotide sequence ID" value="NZ_FXUG01000008.1"/>
</dbReference>
<dbReference type="Pfam" id="PF14498">
    <property type="entry name" value="Glyco_hyd_65N_2"/>
    <property type="match status" value="1"/>
</dbReference>
<dbReference type="Proteomes" id="UP001158067">
    <property type="component" value="Unassembled WGS sequence"/>
</dbReference>
<dbReference type="InterPro" id="IPR008928">
    <property type="entry name" value="6-hairpin_glycosidase_sf"/>
</dbReference>
<dbReference type="InterPro" id="IPR027414">
    <property type="entry name" value="GH95_N_dom"/>
</dbReference>
<proteinExistence type="predicted"/>
<dbReference type="PANTHER" id="PTHR31084:SF0">
    <property type="entry name" value="ALPHA-L-FUCOSIDASE 2"/>
    <property type="match status" value="1"/>
</dbReference>
<keyword evidence="6" id="KW-1185">Reference proteome</keyword>
<feature type="domain" description="Glycosyl hydrolase family 95 N-terminal" evidence="2">
    <location>
        <begin position="76"/>
        <end position="340"/>
    </location>
</feature>
<comment type="caution">
    <text evidence="5">The sequence shown here is derived from an EMBL/GenBank/DDBJ whole genome shotgun (WGS) entry which is preliminary data.</text>
</comment>
<dbReference type="InterPro" id="IPR054363">
    <property type="entry name" value="GH95_cat"/>
</dbReference>
<keyword evidence="1" id="KW-1133">Transmembrane helix</keyword>
<dbReference type="Pfam" id="PF22124">
    <property type="entry name" value="Glyco_hydro_95_cat"/>
    <property type="match status" value="1"/>
</dbReference>
<name>A0ABY1QBU4_9BACT</name>
<feature type="domain" description="Alpha fucosidase A-like C-terminal" evidence="3">
    <location>
        <begin position="770"/>
        <end position="835"/>
    </location>
</feature>
<dbReference type="Gene3D" id="2.70.98.50">
    <property type="entry name" value="putative glycoside hydrolase family protein from bacillus halodurans"/>
    <property type="match status" value="1"/>
</dbReference>
<feature type="domain" description="Glycosyl hydrolase family 95 catalytic" evidence="4">
    <location>
        <begin position="364"/>
        <end position="768"/>
    </location>
</feature>
<evidence type="ECO:0000313" key="6">
    <source>
        <dbReference type="Proteomes" id="UP001158067"/>
    </source>
</evidence>
<evidence type="ECO:0000259" key="4">
    <source>
        <dbReference type="Pfam" id="PF22124"/>
    </source>
</evidence>
<dbReference type="Gene3D" id="2.60.40.1180">
    <property type="entry name" value="Golgi alpha-mannosidase II"/>
    <property type="match status" value="1"/>
</dbReference>
<organism evidence="5 6">
    <name type="scientific">Neorhodopirellula lusitana</name>
    <dbReference type="NCBI Taxonomy" id="445327"/>
    <lineage>
        <taxon>Bacteria</taxon>
        <taxon>Pseudomonadati</taxon>
        <taxon>Planctomycetota</taxon>
        <taxon>Planctomycetia</taxon>
        <taxon>Pirellulales</taxon>
        <taxon>Pirellulaceae</taxon>
        <taxon>Neorhodopirellula</taxon>
    </lineage>
</organism>
<dbReference type="Gene3D" id="1.50.10.10">
    <property type="match status" value="1"/>
</dbReference>
<dbReference type="InterPro" id="IPR012341">
    <property type="entry name" value="6hp_glycosidase-like_sf"/>
</dbReference>
<dbReference type="EMBL" id="FXUG01000008">
    <property type="protein sequence ID" value="SMP64357.1"/>
    <property type="molecule type" value="Genomic_DNA"/>
</dbReference>
<keyword evidence="1" id="KW-0472">Membrane</keyword>
<dbReference type="InterPro" id="IPR049053">
    <property type="entry name" value="AFCA-like_C"/>
</dbReference>
<dbReference type="InterPro" id="IPR013780">
    <property type="entry name" value="Glyco_hydro_b"/>
</dbReference>
<reference evidence="5 6" key="1">
    <citation type="submission" date="2017-05" db="EMBL/GenBank/DDBJ databases">
        <authorList>
            <person name="Varghese N."/>
            <person name="Submissions S."/>
        </authorList>
    </citation>
    <scope>NUCLEOTIDE SEQUENCE [LARGE SCALE GENOMIC DNA]</scope>
    <source>
        <strain evidence="5 6">DSM 25457</strain>
    </source>
</reference>
<evidence type="ECO:0000259" key="3">
    <source>
        <dbReference type="Pfam" id="PF21307"/>
    </source>
</evidence>
<feature type="transmembrane region" description="Helical" evidence="1">
    <location>
        <begin position="39"/>
        <end position="58"/>
    </location>
</feature>
<sequence>MKRSIERPCLKLDFGRFAPATRLRSMLAIVQSMPASVRFVPASVLVFVIGSFFVGSLLGNPVQADGLAGAADSPKLWFRQPATEWTEALPIGNGRLGAMVFGGVDQERLQLNEDTLWSGGPHCYDNPDAYQYLAAVRGLLEQGEYAEAEALAEKMMGSPKYQAAYQPLGDLHLKFTHGESFGESFGASSSEDSGNPATGYHRELDLANAVSTVRYQVGDAHFTRKVFASHPDETIVMQLECDQPGQITFELFMDSPHIFQSEATADDTVWMTGEVAPRGKSTEGGSRALISPWDGPGLKFAAQVKVAAQGGTVTSQAGKVSVRDADSVTICYSAATSFVNFQDTSGDPLERVEGYFSGIEGAPFDQLYQRHVDDHSSLFGRVALDLDSGSASSLPTDELRLPLASDEARRQFTELVFQYGRYLMIAGSRPGTQPLNLQGIWNHELNPPWASKYTININIEMNYWVAEVANLSECHEPLLRMVSELQTPGKATAKTHYEAGGWMAHHNTDLWRGTAPVDGAKWGMWPMGGAWLCQHLWEHYLFTGDAKHLQTSYPIIKGAAEFFVDSLVEDQDGFLITSPSLSPEHSHGGGTKEGLSVGRSGISLCAGPTIDLQILRDLFANCITASETLGIDPEFRTKLIETRARLAPMKIGRHGQLQEWAVDWDNPQDQHSHVSHMYGLYPSRQINPYTTPALFDAARTSMIHRGYSGGWSGAWRVALWARLGDGERSLTALTEHVMPRLGANLFNGGEKFQIDANFGATAGIAEMLVQSHNDEIHLLPALPAEWPNGSVKGLRARGGFEVDTEWKDGQLTQATIRSLDGNPLTVRYAGQTRKLNLQKGESIEITAAEFAIP</sequence>